<dbReference type="EMBL" id="JBHUOZ010000003">
    <property type="protein sequence ID" value="MFD2920371.1"/>
    <property type="molecule type" value="Genomic_DNA"/>
</dbReference>
<dbReference type="RefSeq" id="WP_386098587.1">
    <property type="nucleotide sequence ID" value="NZ_JBHUOZ010000003.1"/>
</dbReference>
<keyword evidence="1" id="KW-0175">Coiled coil</keyword>
<keyword evidence="3" id="KW-1185">Reference proteome</keyword>
<dbReference type="Proteomes" id="UP001597511">
    <property type="component" value="Unassembled WGS sequence"/>
</dbReference>
<proteinExistence type="predicted"/>
<feature type="coiled-coil region" evidence="1">
    <location>
        <begin position="117"/>
        <end position="144"/>
    </location>
</feature>
<accession>A0ABW6A6V9</accession>
<evidence type="ECO:0000256" key="1">
    <source>
        <dbReference type="SAM" id="Coils"/>
    </source>
</evidence>
<reference evidence="3" key="1">
    <citation type="journal article" date="2019" name="Int. J. Syst. Evol. Microbiol.">
        <title>The Global Catalogue of Microorganisms (GCM) 10K type strain sequencing project: providing services to taxonomists for standard genome sequencing and annotation.</title>
        <authorList>
            <consortium name="The Broad Institute Genomics Platform"/>
            <consortium name="The Broad Institute Genome Sequencing Center for Infectious Disease"/>
            <person name="Wu L."/>
            <person name="Ma J."/>
        </authorList>
    </citation>
    <scope>NUCLEOTIDE SEQUENCE [LARGE SCALE GENOMIC DNA]</scope>
    <source>
        <strain evidence="3">KCTC 23299</strain>
    </source>
</reference>
<evidence type="ECO:0000313" key="3">
    <source>
        <dbReference type="Proteomes" id="UP001597511"/>
    </source>
</evidence>
<protein>
    <submittedName>
        <fullName evidence="2">Uncharacterized protein</fullName>
    </submittedName>
</protein>
<gene>
    <name evidence="2" type="ORF">ACFS6H_11655</name>
</gene>
<sequence>MEWKYRPDFKAFPGIKLSYGKKGISTNIVLPQASPAEELKRRQEKLSHQLHKPYEAQHEIKSAAIDKLTSASLQDFKNLLLQASASHVDTGQLLNQARQLYTNKHKKLSRLQHVLLKRFFKKRIARLEAETSSLTEEMNELTEQLQLSVINLEIDSEDIYFDLYKNLREAFLLLKQSHKKWDLTSSKRTNRVAERTAADSTITRSEIELLEKSLPIIQTPTPSFCLHNINGGDMYIFPAFMIIYESKDDFALIDYTDIKISYRIQKFIEDEAVPKDSHIAGYTWYKVNKDGSRDRRFSDNYQIPIAEYGEISIRSNNGVNELFSFSNKEYAVLFYKAMHDYIDSLTTARNMLASFQQHT</sequence>
<name>A0ABW6A6V9_9BACT</name>
<evidence type="ECO:0000313" key="2">
    <source>
        <dbReference type="EMBL" id="MFD2920371.1"/>
    </source>
</evidence>
<comment type="caution">
    <text evidence="2">The sequence shown here is derived from an EMBL/GenBank/DDBJ whole genome shotgun (WGS) entry which is preliminary data.</text>
</comment>
<organism evidence="2 3">
    <name type="scientific">Terrimonas rubra</name>
    <dbReference type="NCBI Taxonomy" id="1035890"/>
    <lineage>
        <taxon>Bacteria</taxon>
        <taxon>Pseudomonadati</taxon>
        <taxon>Bacteroidota</taxon>
        <taxon>Chitinophagia</taxon>
        <taxon>Chitinophagales</taxon>
        <taxon>Chitinophagaceae</taxon>
        <taxon>Terrimonas</taxon>
    </lineage>
</organism>